<dbReference type="RefSeq" id="WP_065789095.1">
    <property type="nucleotide sequence ID" value="NZ_MAUJ01000001.1"/>
</dbReference>
<name>A0A1C0TUV7_9GAMM</name>
<dbReference type="OrthoDB" id="6199326at2"/>
<gene>
    <name evidence="1" type="ORF">A7985_03945</name>
</gene>
<proteinExistence type="predicted"/>
<dbReference type="InterPro" id="IPR022253">
    <property type="entry name" value="Ribosome_recyc_fac_bac"/>
</dbReference>
<evidence type="ECO:0008006" key="3">
    <source>
        <dbReference type="Google" id="ProtNLM"/>
    </source>
</evidence>
<sequence length="118" mass="13733">MFDIQLNSFVRRVEQTNELKALIKSSGAKLSRKGRSRNWRLQGDWQQFEAIIESAHMKDEPSWQWVIEKLNSYKPKPQMDDLVAIVKSNPVITLQKLIAQTDCTVVEARKAFDIADWE</sequence>
<dbReference type="AlphaFoldDB" id="A0A1C0TUV7"/>
<dbReference type="EMBL" id="MAUJ01000001">
    <property type="protein sequence ID" value="OCQ23110.1"/>
    <property type="molecule type" value="Genomic_DNA"/>
</dbReference>
<reference evidence="2" key="1">
    <citation type="submission" date="2016-07" db="EMBL/GenBank/DDBJ databases">
        <authorList>
            <person name="Florea S."/>
            <person name="Webb J.S."/>
            <person name="Jaromczyk J."/>
            <person name="Schardl C.L."/>
        </authorList>
    </citation>
    <scope>NUCLEOTIDE SEQUENCE [LARGE SCALE GENOMIC DNA]</scope>
    <source>
        <strain evidence="2">IPB1</strain>
    </source>
</reference>
<evidence type="ECO:0000313" key="2">
    <source>
        <dbReference type="Proteomes" id="UP000093366"/>
    </source>
</evidence>
<dbReference type="Pfam" id="PF12614">
    <property type="entry name" value="RRF_GI"/>
    <property type="match status" value="1"/>
</dbReference>
<evidence type="ECO:0000313" key="1">
    <source>
        <dbReference type="EMBL" id="OCQ23110.1"/>
    </source>
</evidence>
<protein>
    <recommendedName>
        <fullName evidence="3">Ribosome recycling factor</fullName>
    </recommendedName>
</protein>
<comment type="caution">
    <text evidence="1">The sequence shown here is derived from an EMBL/GenBank/DDBJ whole genome shotgun (WGS) entry which is preliminary data.</text>
</comment>
<dbReference type="Proteomes" id="UP000093366">
    <property type="component" value="Unassembled WGS sequence"/>
</dbReference>
<accession>A0A1C0TUV7</accession>
<organism evidence="1 2">
    <name type="scientific">Pseudoalteromonas luteoviolacea</name>
    <dbReference type="NCBI Taxonomy" id="43657"/>
    <lineage>
        <taxon>Bacteria</taxon>
        <taxon>Pseudomonadati</taxon>
        <taxon>Pseudomonadota</taxon>
        <taxon>Gammaproteobacteria</taxon>
        <taxon>Alteromonadales</taxon>
        <taxon>Pseudoalteromonadaceae</taxon>
        <taxon>Pseudoalteromonas</taxon>
    </lineage>
</organism>